<gene>
    <name evidence="2" type="primary">larC</name>
    <name evidence="4" type="ORF">SAMN05216529_105230</name>
</gene>
<accession>A0A316A094</accession>
<sequence length="432" mass="47748">MKTLYIECNMGAAGDMLMAALLELLPDPDEFISKLNNIGLPGVRVEKELSVKCGITGTHVSVYVGDSEEESHDISPGHVHERSHHEHVHETGQDGHVHQEHTHNHNVHGHTHQEHSHANLEEIQRLLRSLPIPGKVKEDAMAIYSLIGEAEAKVHGKPVEDIHFHEVGTMDAVADVVGVCMLINTLDPRKIIVSPVHTGSGQVKCMHGILPVPAPATAHILRGVPAYGGEIQGELCTPTGAAIIRHFADEFGSRPVMVVDRIGYGMGKKDFPVANCVRVFIGEINQQNAGIVEIDCNLDDITGEQLGFALETLLEKGALDVYIIPIQMKKNRPGYKLVCLCRPDDEDRMVQLILQHTTTLGVRCSDRRRHTMERHIETIETEYGDVRIKKASGFGVEKNKLEYDDLARIARENGLSIADIKEEQGYGNQRTI</sequence>
<evidence type="ECO:0000256" key="2">
    <source>
        <dbReference type="HAMAP-Rule" id="MF_01074"/>
    </source>
</evidence>
<dbReference type="GO" id="GO:0051604">
    <property type="term" value="P:protein maturation"/>
    <property type="evidence" value="ECO:0007669"/>
    <property type="project" value="UniProtKB-UniRule"/>
</dbReference>
<evidence type="ECO:0000256" key="1">
    <source>
        <dbReference type="ARBA" id="ARBA00022596"/>
    </source>
</evidence>
<dbReference type="Gene3D" id="3.30.70.1380">
    <property type="entry name" value="Transcriptional regulatory protein pf0864 domain like"/>
    <property type="match status" value="1"/>
</dbReference>
<comment type="similarity">
    <text evidence="2">Belongs to the LarC family.</text>
</comment>
<dbReference type="AlphaFoldDB" id="A0A316A094"/>
<dbReference type="PANTHER" id="PTHR36566">
    <property type="entry name" value="NICKEL INSERTION PROTEIN-RELATED"/>
    <property type="match status" value="1"/>
</dbReference>
<dbReference type="GO" id="GO:0016829">
    <property type="term" value="F:lyase activity"/>
    <property type="evidence" value="ECO:0007669"/>
    <property type="project" value="UniProtKB-UniRule"/>
</dbReference>
<dbReference type="Proteomes" id="UP000254051">
    <property type="component" value="Unassembled WGS sequence"/>
</dbReference>
<comment type="function">
    <text evidence="2">Involved in the biosynthesis of a nickel-pincer cofactor ((SCS)Ni(II) pincer complex). Binds Ni(2+), and functions in nickel delivery to pyridinium-3,5-bisthiocarboxylic acid mononucleotide (P2TMN), to form the mature cofactor. Is thus probably required for the activation of nickel-pincer cofactor-dependent enzymes.</text>
</comment>
<keyword evidence="2" id="KW-0456">Lyase</keyword>
<keyword evidence="1 2" id="KW-0533">Nickel</keyword>
<dbReference type="EMBL" id="UHJJ01000005">
    <property type="protein sequence ID" value="SUQ14255.1"/>
    <property type="molecule type" value="Genomic_DNA"/>
</dbReference>
<feature type="region of interest" description="Disordered" evidence="3">
    <location>
        <begin position="98"/>
        <end position="118"/>
    </location>
</feature>
<dbReference type="NCBIfam" id="TIGR00299">
    <property type="entry name" value="nickel pincer cofactor biosynthesis protein LarC"/>
    <property type="match status" value="1"/>
</dbReference>
<organism evidence="4 5">
    <name type="scientific">Faecalicatena contorta</name>
    <dbReference type="NCBI Taxonomy" id="39482"/>
    <lineage>
        <taxon>Bacteria</taxon>
        <taxon>Bacillati</taxon>
        <taxon>Bacillota</taxon>
        <taxon>Clostridia</taxon>
        <taxon>Lachnospirales</taxon>
        <taxon>Lachnospiraceae</taxon>
        <taxon>Faecalicatena</taxon>
    </lineage>
</organism>
<name>A0A316A094_9FIRM</name>
<dbReference type="Pfam" id="PF01969">
    <property type="entry name" value="Ni_insertion"/>
    <property type="match status" value="1"/>
</dbReference>
<proteinExistence type="inferred from homology"/>
<dbReference type="PANTHER" id="PTHR36566:SF1">
    <property type="entry name" value="PYRIDINIUM-3,5-BISTHIOCARBOXYLIC ACID MONONUCLEOTIDE NICKEL INSERTION PROTEIN"/>
    <property type="match status" value="1"/>
</dbReference>
<comment type="catalytic activity">
    <reaction evidence="2">
        <text>Ni(II)-pyridinium-3,5-bisthiocarboxylate mononucleotide = pyridinium-3,5-bisthiocarboxylate mononucleotide + Ni(2+)</text>
        <dbReference type="Rhea" id="RHEA:54784"/>
        <dbReference type="ChEBI" id="CHEBI:49786"/>
        <dbReference type="ChEBI" id="CHEBI:137372"/>
        <dbReference type="ChEBI" id="CHEBI:137373"/>
        <dbReference type="EC" id="4.99.1.12"/>
    </reaction>
</comment>
<evidence type="ECO:0000256" key="3">
    <source>
        <dbReference type="SAM" id="MobiDB-lite"/>
    </source>
</evidence>
<evidence type="ECO:0000313" key="5">
    <source>
        <dbReference type="Proteomes" id="UP000254051"/>
    </source>
</evidence>
<keyword evidence="5" id="KW-1185">Reference proteome</keyword>
<dbReference type="InterPro" id="IPR002822">
    <property type="entry name" value="Ni_insertion"/>
</dbReference>
<dbReference type="GO" id="GO:0016151">
    <property type="term" value="F:nickel cation binding"/>
    <property type="evidence" value="ECO:0007669"/>
    <property type="project" value="UniProtKB-UniRule"/>
</dbReference>
<reference evidence="5" key="1">
    <citation type="submission" date="2017-07" db="EMBL/GenBank/DDBJ databases">
        <authorList>
            <person name="Varghese N."/>
            <person name="Submissions S."/>
        </authorList>
    </citation>
    <scope>NUCLEOTIDE SEQUENCE [LARGE SCALE GENOMIC DNA]</scope>
    <source>
        <strain evidence="5">NLAE-zl-C134</strain>
    </source>
</reference>
<dbReference type="OrthoDB" id="9765625at2"/>
<evidence type="ECO:0000313" key="4">
    <source>
        <dbReference type="EMBL" id="SUQ14255.1"/>
    </source>
</evidence>
<dbReference type="EC" id="4.99.1.12" evidence="2"/>
<dbReference type="HAMAP" id="MF_01074">
    <property type="entry name" value="LarC"/>
    <property type="match status" value="1"/>
</dbReference>
<dbReference type="RefSeq" id="WP_109710973.1">
    <property type="nucleotide sequence ID" value="NZ_QGDS01000005.1"/>
</dbReference>
<protein>
    <recommendedName>
        <fullName evidence="2">Pyridinium-3,5-bisthiocarboxylic acid mononucleotide nickel insertion protein</fullName>
        <shortName evidence="2">P2TMN nickel insertion protein</shortName>
        <ecNumber evidence="2">4.99.1.12</ecNumber>
    </recommendedName>
    <alternativeName>
        <fullName evidence="2">Nickel-pincer cofactor biosynthesis protein LarC</fullName>
    </alternativeName>
</protein>